<proteinExistence type="predicted"/>
<gene>
    <name evidence="1" type="ORF">BC781_101896</name>
</gene>
<comment type="caution">
    <text evidence="1">The sequence shown here is derived from an EMBL/GenBank/DDBJ whole genome shotgun (WGS) entry which is preliminary data.</text>
</comment>
<dbReference type="OrthoDB" id="982103at2"/>
<reference evidence="1 2" key="1">
    <citation type="submission" date="2018-03" db="EMBL/GenBank/DDBJ databases">
        <title>Genomic Encyclopedia of Archaeal and Bacterial Type Strains, Phase II (KMG-II): from individual species to whole genera.</title>
        <authorList>
            <person name="Goeker M."/>
        </authorList>
    </citation>
    <scope>NUCLEOTIDE SEQUENCE [LARGE SCALE GENOMIC DNA]</scope>
    <source>
        <strain evidence="1 2">DSM 28229</strain>
    </source>
</reference>
<keyword evidence="2" id="KW-1185">Reference proteome</keyword>
<dbReference type="RefSeq" id="WP_109616012.1">
    <property type="nucleotide sequence ID" value="NZ_QGDO01000001.1"/>
</dbReference>
<organism evidence="1 2">
    <name type="scientific">Sediminitomix flava</name>
    <dbReference type="NCBI Taxonomy" id="379075"/>
    <lineage>
        <taxon>Bacteria</taxon>
        <taxon>Pseudomonadati</taxon>
        <taxon>Bacteroidota</taxon>
        <taxon>Cytophagia</taxon>
        <taxon>Cytophagales</taxon>
        <taxon>Flammeovirgaceae</taxon>
        <taxon>Sediminitomix</taxon>
    </lineage>
</organism>
<name>A0A315ZG08_SEDFL</name>
<dbReference type="AlphaFoldDB" id="A0A315ZG08"/>
<evidence type="ECO:0000313" key="1">
    <source>
        <dbReference type="EMBL" id="PWJ44525.1"/>
    </source>
</evidence>
<accession>A0A315ZG08</accession>
<evidence type="ECO:0000313" key="2">
    <source>
        <dbReference type="Proteomes" id="UP000245535"/>
    </source>
</evidence>
<dbReference type="EMBL" id="QGDO01000001">
    <property type="protein sequence ID" value="PWJ44525.1"/>
    <property type="molecule type" value="Genomic_DNA"/>
</dbReference>
<protein>
    <submittedName>
        <fullName evidence="1">SpoIIAA-like protein</fullName>
    </submittedName>
</protein>
<sequence length="141" mass="16836">MELLHKNAYWKIEWDADKKCMYNRWFPESFSMTDDEYREEVMLFSDLILEFEAEFSLSDSVDFLFTVSPETQKWVVDQQFTRALDSEDNEGLRKIAVVMSNDMFAQLSTEQIIDDDTVKAFETQFFNEQKDAEKWLFSQSN</sequence>
<dbReference type="Proteomes" id="UP000245535">
    <property type="component" value="Unassembled WGS sequence"/>
</dbReference>